<dbReference type="InterPro" id="IPR036628">
    <property type="entry name" value="Clp_N_dom_sf"/>
</dbReference>
<gene>
    <name evidence="2" type="ORF">LYSBPC_30510</name>
</gene>
<dbReference type="CDD" id="cd04301">
    <property type="entry name" value="NAT_SF"/>
    <property type="match status" value="1"/>
</dbReference>
<dbReference type="SUPFAM" id="SSF81923">
    <property type="entry name" value="Double Clp-N motif"/>
    <property type="match status" value="1"/>
</dbReference>
<dbReference type="Gene3D" id="3.40.630.30">
    <property type="match status" value="1"/>
</dbReference>
<dbReference type="PROSITE" id="PS51186">
    <property type="entry name" value="GNAT"/>
    <property type="match status" value="1"/>
</dbReference>
<comment type="caution">
    <text evidence="2">The sequence shown here is derived from an EMBL/GenBank/DDBJ whole genome shotgun (WGS) entry which is preliminary data.</text>
</comment>
<sequence>MNFTERSLRIFKYAEKEAERTNKMVYPVHLLLGMLLEKTGVCAELSINYPNIRDILNKRVKELYSTQDEKGINHAPFTTTISLSTQQVLEIANSRMKRFNQVYLNEGHLVDAIFRSNDPSTMAIIGNMDVSRILEIVSYPRDMVASLREYSFPHIPTSTIIFRKVEQSDATSLKSFVQREFGSGWLEAIEMGFLQENIPIFIAVEEQEIVGFACFDVVRRKKGLFGPMGTSLTNRVQGIGYTLLHLCLNEMKKIGYEYAVIGEAGPLEFYEKACGAIAIPKHLKNKKE</sequence>
<proteinExistence type="predicted"/>
<organism evidence="2 3">
    <name type="scientific">Lysinibacillus piscis</name>
    <dbReference type="NCBI Taxonomy" id="2518931"/>
    <lineage>
        <taxon>Bacteria</taxon>
        <taxon>Bacillati</taxon>
        <taxon>Bacillota</taxon>
        <taxon>Bacilli</taxon>
        <taxon>Bacillales</taxon>
        <taxon>Bacillaceae</taxon>
        <taxon>Lysinibacillus</taxon>
    </lineage>
</organism>
<evidence type="ECO:0000313" key="2">
    <source>
        <dbReference type="EMBL" id="GLC89924.1"/>
    </source>
</evidence>
<dbReference type="Pfam" id="PF02861">
    <property type="entry name" value="Clp_N"/>
    <property type="match status" value="1"/>
</dbReference>
<protein>
    <submittedName>
        <fullName evidence="2">Acetyltransferase</fullName>
    </submittedName>
</protein>
<keyword evidence="3" id="KW-1185">Reference proteome</keyword>
<dbReference type="Pfam" id="PF00583">
    <property type="entry name" value="Acetyltransf_1"/>
    <property type="match status" value="1"/>
</dbReference>
<evidence type="ECO:0000259" key="1">
    <source>
        <dbReference type="PROSITE" id="PS51186"/>
    </source>
</evidence>
<name>A0ABQ5NNN3_9BACI</name>
<dbReference type="Proteomes" id="UP001065593">
    <property type="component" value="Unassembled WGS sequence"/>
</dbReference>
<accession>A0ABQ5NNN3</accession>
<dbReference type="EMBL" id="BRZA01000004">
    <property type="protein sequence ID" value="GLC89924.1"/>
    <property type="molecule type" value="Genomic_DNA"/>
</dbReference>
<dbReference type="InterPro" id="IPR016181">
    <property type="entry name" value="Acyl_CoA_acyltransferase"/>
</dbReference>
<dbReference type="InterPro" id="IPR004176">
    <property type="entry name" value="Clp_R_N"/>
</dbReference>
<evidence type="ECO:0000313" key="3">
    <source>
        <dbReference type="Proteomes" id="UP001065593"/>
    </source>
</evidence>
<dbReference type="SUPFAM" id="SSF55729">
    <property type="entry name" value="Acyl-CoA N-acyltransferases (Nat)"/>
    <property type="match status" value="1"/>
</dbReference>
<feature type="domain" description="N-acetyltransferase" evidence="1">
    <location>
        <begin position="160"/>
        <end position="288"/>
    </location>
</feature>
<dbReference type="RefSeq" id="WP_264989828.1">
    <property type="nucleotide sequence ID" value="NZ_BRZA01000004.1"/>
</dbReference>
<dbReference type="InterPro" id="IPR000182">
    <property type="entry name" value="GNAT_dom"/>
</dbReference>
<dbReference type="Gene3D" id="1.10.1780.10">
    <property type="entry name" value="Clp, N-terminal domain"/>
    <property type="match status" value="1"/>
</dbReference>
<reference evidence="2" key="1">
    <citation type="submission" date="2022-08" db="EMBL/GenBank/DDBJ databases">
        <title>Draft genome sequence of Lysinibacillus sp. strain KH24.</title>
        <authorList>
            <person name="Kanbe H."/>
            <person name="Itoh H."/>
        </authorList>
    </citation>
    <scope>NUCLEOTIDE SEQUENCE</scope>
    <source>
        <strain evidence="2">KH24</strain>
    </source>
</reference>